<dbReference type="GO" id="GO:0006043">
    <property type="term" value="P:glucosamine catabolic process"/>
    <property type="evidence" value="ECO:0007669"/>
    <property type="project" value="TreeGrafter"/>
</dbReference>
<dbReference type="AlphaFoldDB" id="A0A4V5LSF3"/>
<gene>
    <name evidence="4" type="ORF">E5161_08565</name>
</gene>
<dbReference type="EMBL" id="SUPK01000003">
    <property type="protein sequence ID" value="TJY42879.1"/>
    <property type="molecule type" value="Genomic_DNA"/>
</dbReference>
<evidence type="ECO:0000313" key="4">
    <source>
        <dbReference type="EMBL" id="TJY42879.1"/>
    </source>
</evidence>
<dbReference type="GO" id="GO:0006046">
    <property type="term" value="P:N-acetylglucosamine catabolic process"/>
    <property type="evidence" value="ECO:0007669"/>
    <property type="project" value="TreeGrafter"/>
</dbReference>
<comment type="caution">
    <text evidence="4">The sequence shown here is derived from an EMBL/GenBank/DDBJ whole genome shotgun (WGS) entry which is preliminary data.</text>
</comment>
<name>A0A4V5LSF3_9BACL</name>
<dbReference type="InterPro" id="IPR037171">
    <property type="entry name" value="NagB/RpiA_transferase-like"/>
</dbReference>
<keyword evidence="2" id="KW-0119">Carbohydrate metabolism</keyword>
<evidence type="ECO:0000256" key="1">
    <source>
        <dbReference type="ARBA" id="ARBA00022801"/>
    </source>
</evidence>
<dbReference type="GO" id="GO:0004342">
    <property type="term" value="F:glucosamine-6-phosphate deaminase activity"/>
    <property type="evidence" value="ECO:0007669"/>
    <property type="project" value="InterPro"/>
</dbReference>
<dbReference type="Gene3D" id="3.40.50.1360">
    <property type="match status" value="1"/>
</dbReference>
<dbReference type="RefSeq" id="WP_136777298.1">
    <property type="nucleotide sequence ID" value="NZ_SUPK01000003.1"/>
</dbReference>
<dbReference type="GO" id="GO:0005975">
    <property type="term" value="P:carbohydrate metabolic process"/>
    <property type="evidence" value="ECO:0007669"/>
    <property type="project" value="InterPro"/>
</dbReference>
<dbReference type="Proteomes" id="UP000309673">
    <property type="component" value="Unassembled WGS sequence"/>
</dbReference>
<dbReference type="InterPro" id="IPR006148">
    <property type="entry name" value="Glc/Gal-6P_isomerase"/>
</dbReference>
<dbReference type="SUPFAM" id="SSF100950">
    <property type="entry name" value="NagB/RpiA/CoA transferase-like"/>
    <property type="match status" value="1"/>
</dbReference>
<evidence type="ECO:0000259" key="3">
    <source>
        <dbReference type="Pfam" id="PF01182"/>
    </source>
</evidence>
<dbReference type="PROSITE" id="PS01161">
    <property type="entry name" value="GLC_GALNAC_ISOMERASE"/>
    <property type="match status" value="1"/>
</dbReference>
<dbReference type="CDD" id="cd01399">
    <property type="entry name" value="GlcN6P_deaminase"/>
    <property type="match status" value="1"/>
</dbReference>
<keyword evidence="1" id="KW-0378">Hydrolase</keyword>
<dbReference type="InterPro" id="IPR004547">
    <property type="entry name" value="Glucosamine6P_isomerase"/>
</dbReference>
<dbReference type="GO" id="GO:0005737">
    <property type="term" value="C:cytoplasm"/>
    <property type="evidence" value="ECO:0007669"/>
    <property type="project" value="TreeGrafter"/>
</dbReference>
<keyword evidence="5" id="KW-1185">Reference proteome</keyword>
<dbReference type="GO" id="GO:0042802">
    <property type="term" value="F:identical protein binding"/>
    <property type="evidence" value="ECO:0007669"/>
    <property type="project" value="TreeGrafter"/>
</dbReference>
<evidence type="ECO:0000256" key="2">
    <source>
        <dbReference type="ARBA" id="ARBA00023277"/>
    </source>
</evidence>
<organism evidence="4 5">
    <name type="scientific">Cohnella pontilimi</name>
    <dbReference type="NCBI Taxonomy" id="2564100"/>
    <lineage>
        <taxon>Bacteria</taxon>
        <taxon>Bacillati</taxon>
        <taxon>Bacillota</taxon>
        <taxon>Bacilli</taxon>
        <taxon>Bacillales</taxon>
        <taxon>Paenibacillaceae</taxon>
        <taxon>Cohnella</taxon>
    </lineage>
</organism>
<dbReference type="PANTHER" id="PTHR11280:SF5">
    <property type="entry name" value="GLUCOSAMINE-6-PHOSPHATE ISOMERASE"/>
    <property type="match status" value="1"/>
</dbReference>
<feature type="domain" description="Glucosamine/galactosamine-6-phosphate isomerase" evidence="3">
    <location>
        <begin position="11"/>
        <end position="227"/>
    </location>
</feature>
<evidence type="ECO:0000313" key="5">
    <source>
        <dbReference type="Proteomes" id="UP000309673"/>
    </source>
</evidence>
<dbReference type="GO" id="GO:0019262">
    <property type="term" value="P:N-acetylneuraminate catabolic process"/>
    <property type="evidence" value="ECO:0007669"/>
    <property type="project" value="TreeGrafter"/>
</dbReference>
<proteinExistence type="predicted"/>
<sequence length="251" mass="27913">MNIQLGEDYEDMSRQTAEFIAAYVRRKPDAVLCFPAGDTPVGTFRRLIELSRERQVDFSRSKWVGLDEWAGMGRLDDGSCQGFMYDNLFTPLAILEENIFFFDACAPDLARECVRMDETVSRLGGIDLMFVGIGMNGHIGLNEPGTNIDSYSHVVELDSVTRTVGQKYFSREIKLEQGITLGMRHLMEAETALLAVSGSKKAGIVRQALEGPVSEKVPGSYLQKHRNSHVFLDREAASELDIILPGDTAVQ</sequence>
<dbReference type="InterPro" id="IPR018321">
    <property type="entry name" value="Glucosamine6P_isomerase_CS"/>
</dbReference>
<reference evidence="4 5" key="1">
    <citation type="submission" date="2019-04" db="EMBL/GenBank/DDBJ databases">
        <title>Cohnella sp. nov., isolated from soil.</title>
        <authorList>
            <person name="Kim W."/>
        </authorList>
    </citation>
    <scope>NUCLEOTIDE SEQUENCE [LARGE SCALE GENOMIC DNA]</scope>
    <source>
        <strain evidence="4 5">CAU 1483</strain>
    </source>
</reference>
<protein>
    <submittedName>
        <fullName evidence="4">Glucosamine-6-phosphate deaminase</fullName>
    </submittedName>
</protein>
<dbReference type="PANTHER" id="PTHR11280">
    <property type="entry name" value="GLUCOSAMINE-6-PHOSPHATE ISOMERASE"/>
    <property type="match status" value="1"/>
</dbReference>
<accession>A0A4V5LSF3</accession>
<dbReference type="Pfam" id="PF01182">
    <property type="entry name" value="Glucosamine_iso"/>
    <property type="match status" value="1"/>
</dbReference>
<dbReference type="OrthoDB" id="9791139at2"/>